<reference evidence="1 2" key="3">
    <citation type="journal article" date="2010" name="BMC Genomics">
        <title>Transcriptome sequencing and comparative analysis of cucumber flowers with different sex types.</title>
        <authorList>
            <person name="Guo S."/>
            <person name="Zheng Y."/>
            <person name="Joung J.G."/>
            <person name="Liu S."/>
            <person name="Zhang Z."/>
            <person name="Crasta O.R."/>
            <person name="Sobral B.W."/>
            <person name="Xu Y."/>
            <person name="Huang S."/>
            <person name="Fei Z."/>
        </authorList>
    </citation>
    <scope>NUCLEOTIDE SEQUENCE [LARGE SCALE GENOMIC DNA]</scope>
    <source>
        <strain evidence="2">cv. 9930</strain>
    </source>
</reference>
<dbReference type="EMBL" id="CM002928">
    <property type="protein sequence ID" value="KGN43679.1"/>
    <property type="molecule type" value="Genomic_DNA"/>
</dbReference>
<sequence>MAKDVVSQGFLFFPLLSGDFGYNQVVDSPEELGSLEDSLKEERLSLKAEFAKLIRKENLLDASHFQYMFLSTFSAYHQVLNQVFKVFQSTEHGLLTKSYLLSKSKHLRSKGGGSTLL</sequence>
<reference evidence="1 2" key="4">
    <citation type="journal article" date="2011" name="BMC Genomics">
        <title>RNA-Seq improves annotation of protein-coding genes in the cucumber genome.</title>
        <authorList>
            <person name="Li Z."/>
            <person name="Zhang Z."/>
            <person name="Yan P."/>
            <person name="Huang S."/>
            <person name="Fei Z."/>
            <person name="Lin K."/>
        </authorList>
    </citation>
    <scope>NUCLEOTIDE SEQUENCE [LARGE SCALE GENOMIC DNA]</scope>
    <source>
        <strain evidence="2">cv. 9930</strain>
    </source>
</reference>
<protein>
    <submittedName>
        <fullName evidence="1">Uncharacterized protein</fullName>
    </submittedName>
</protein>
<evidence type="ECO:0000313" key="2">
    <source>
        <dbReference type="Proteomes" id="UP000029981"/>
    </source>
</evidence>
<reference evidence="1 2" key="2">
    <citation type="journal article" date="2009" name="PLoS ONE">
        <title>An integrated genetic and cytogenetic map of the cucumber genome.</title>
        <authorList>
            <person name="Ren Y."/>
            <person name="Zhang Z."/>
            <person name="Liu J."/>
            <person name="Staub J.E."/>
            <person name="Han Y."/>
            <person name="Cheng Z."/>
            <person name="Li X."/>
            <person name="Lu J."/>
            <person name="Miao H."/>
            <person name="Kang H."/>
            <person name="Xie B."/>
            <person name="Gu X."/>
            <person name="Wang X."/>
            <person name="Du Y."/>
            <person name="Jin W."/>
            <person name="Huang S."/>
        </authorList>
    </citation>
    <scope>NUCLEOTIDE SEQUENCE [LARGE SCALE GENOMIC DNA]</scope>
    <source>
        <strain evidence="2">cv. 9930</strain>
    </source>
</reference>
<reference evidence="1 2" key="1">
    <citation type="journal article" date="2009" name="Nat. Genet.">
        <title>The genome of the cucumber, Cucumis sativus L.</title>
        <authorList>
            <person name="Huang S."/>
            <person name="Li R."/>
            <person name="Zhang Z."/>
            <person name="Li L."/>
            <person name="Gu X."/>
            <person name="Fan W."/>
            <person name="Lucas W.J."/>
            <person name="Wang X."/>
            <person name="Xie B."/>
            <person name="Ni P."/>
            <person name="Ren Y."/>
            <person name="Zhu H."/>
            <person name="Li J."/>
            <person name="Lin K."/>
            <person name="Jin W."/>
            <person name="Fei Z."/>
            <person name="Li G."/>
            <person name="Staub J."/>
            <person name="Kilian A."/>
            <person name="van der Vossen E.A."/>
            <person name="Wu Y."/>
            <person name="Guo J."/>
            <person name="He J."/>
            <person name="Jia Z."/>
            <person name="Ren Y."/>
            <person name="Tian G."/>
            <person name="Lu Y."/>
            <person name="Ruan J."/>
            <person name="Qian W."/>
            <person name="Wang M."/>
            <person name="Huang Q."/>
            <person name="Li B."/>
            <person name="Xuan Z."/>
            <person name="Cao J."/>
            <person name="Asan"/>
            <person name="Wu Z."/>
            <person name="Zhang J."/>
            <person name="Cai Q."/>
            <person name="Bai Y."/>
            <person name="Zhao B."/>
            <person name="Han Y."/>
            <person name="Li Y."/>
            <person name="Li X."/>
            <person name="Wang S."/>
            <person name="Shi Q."/>
            <person name="Liu S."/>
            <person name="Cho W.K."/>
            <person name="Kim J.Y."/>
            <person name="Xu Y."/>
            <person name="Heller-Uszynska K."/>
            <person name="Miao H."/>
            <person name="Cheng Z."/>
            <person name="Zhang S."/>
            <person name="Wu J."/>
            <person name="Yang Y."/>
            <person name="Kang H."/>
            <person name="Li M."/>
            <person name="Liang H."/>
            <person name="Ren X."/>
            <person name="Shi Z."/>
            <person name="Wen M."/>
            <person name="Jian M."/>
            <person name="Yang H."/>
            <person name="Zhang G."/>
            <person name="Yang Z."/>
            <person name="Chen R."/>
            <person name="Liu S."/>
            <person name="Li J."/>
            <person name="Ma L."/>
            <person name="Liu H."/>
            <person name="Zhou Y."/>
            <person name="Zhao J."/>
            <person name="Fang X."/>
            <person name="Li G."/>
            <person name="Fang L."/>
            <person name="Li Y."/>
            <person name="Liu D."/>
            <person name="Zheng H."/>
            <person name="Zhang Y."/>
            <person name="Qin N."/>
            <person name="Li Z."/>
            <person name="Yang G."/>
            <person name="Yang S."/>
            <person name="Bolund L."/>
            <person name="Kristiansen K."/>
            <person name="Zheng H."/>
            <person name="Li S."/>
            <person name="Zhang X."/>
            <person name="Yang H."/>
            <person name="Wang J."/>
            <person name="Sun R."/>
            <person name="Zhang B."/>
            <person name="Jiang S."/>
            <person name="Wang J."/>
            <person name="Du Y."/>
            <person name="Li S."/>
        </authorList>
    </citation>
    <scope>NUCLEOTIDE SEQUENCE [LARGE SCALE GENOMIC DNA]</scope>
    <source>
        <strain evidence="2">cv. 9930</strain>
    </source>
</reference>
<evidence type="ECO:0000313" key="1">
    <source>
        <dbReference type="EMBL" id="KGN43679.1"/>
    </source>
</evidence>
<proteinExistence type="predicted"/>
<keyword evidence="2" id="KW-1185">Reference proteome</keyword>
<dbReference type="Gramene" id="KGN43679">
    <property type="protein sequence ID" value="KGN43679"/>
    <property type="gene ID" value="Csa_7G058535"/>
</dbReference>
<dbReference type="AlphaFoldDB" id="A0A0A0K3X2"/>
<accession>A0A0A0K3X2</accession>
<dbReference type="Proteomes" id="UP000029981">
    <property type="component" value="Chromosome 7"/>
</dbReference>
<name>A0A0A0K3X2_CUCSA</name>
<organism evidence="1 2">
    <name type="scientific">Cucumis sativus</name>
    <name type="common">Cucumber</name>
    <dbReference type="NCBI Taxonomy" id="3659"/>
    <lineage>
        <taxon>Eukaryota</taxon>
        <taxon>Viridiplantae</taxon>
        <taxon>Streptophyta</taxon>
        <taxon>Embryophyta</taxon>
        <taxon>Tracheophyta</taxon>
        <taxon>Spermatophyta</taxon>
        <taxon>Magnoliopsida</taxon>
        <taxon>eudicotyledons</taxon>
        <taxon>Gunneridae</taxon>
        <taxon>Pentapetalae</taxon>
        <taxon>rosids</taxon>
        <taxon>fabids</taxon>
        <taxon>Cucurbitales</taxon>
        <taxon>Cucurbitaceae</taxon>
        <taxon>Benincaseae</taxon>
        <taxon>Cucumis</taxon>
    </lineage>
</organism>
<gene>
    <name evidence="1" type="ORF">Csa_7G058535</name>
</gene>